<sequence length="258" mass="27749">MNYSSLELKMEGPIAVVTLNRPDRRNALDEAAVAEIEHYFSSVPKQVRAIVLAAQGSHFCAGLDLKEHYVKARSAAEFMRVCQGWHRAFDRIQHGGIPVIAALQGAVVGGGLELATAAHIRVGDQTSYFALPEGQRGIFTGGGATVRTARIITPNRMIEMMLTGRVMDCEEGLRTGLLHYLTPTGGALAKAIALAQKIATNAPLSNYAIVSGINKVWDMSATDGLFTESLIAALVQTGDEVQSRLSDFVEKRAEKVAV</sequence>
<dbReference type="NCBIfam" id="NF006013">
    <property type="entry name" value="PRK08150.1"/>
    <property type="match status" value="1"/>
</dbReference>
<dbReference type="GO" id="GO:0004300">
    <property type="term" value="F:enoyl-CoA hydratase activity"/>
    <property type="evidence" value="ECO:0007669"/>
    <property type="project" value="UniProtKB-EC"/>
</dbReference>
<comment type="similarity">
    <text evidence="1 3">Belongs to the enoyl-CoA hydratase/isomerase family.</text>
</comment>
<dbReference type="Gene3D" id="3.90.226.10">
    <property type="entry name" value="2-enoyl-CoA Hydratase, Chain A, domain 1"/>
    <property type="match status" value="1"/>
</dbReference>
<dbReference type="PANTHER" id="PTHR11941">
    <property type="entry name" value="ENOYL-COA HYDRATASE-RELATED"/>
    <property type="match status" value="1"/>
</dbReference>
<keyword evidence="2 4" id="KW-0456">Lyase</keyword>
<dbReference type="PROSITE" id="PS00166">
    <property type="entry name" value="ENOYL_COA_HYDRATASE"/>
    <property type="match status" value="1"/>
</dbReference>
<dbReference type="AlphaFoldDB" id="A0A3A3FHS6"/>
<evidence type="ECO:0000256" key="3">
    <source>
        <dbReference type="RuleBase" id="RU003707"/>
    </source>
</evidence>
<dbReference type="InterPro" id="IPR029045">
    <property type="entry name" value="ClpP/crotonase-like_dom_sf"/>
</dbReference>
<gene>
    <name evidence="4" type="ORF">D3871_25100</name>
</gene>
<dbReference type="SUPFAM" id="SSF52096">
    <property type="entry name" value="ClpP/crotonase"/>
    <property type="match status" value="1"/>
</dbReference>
<evidence type="ECO:0000256" key="1">
    <source>
        <dbReference type="ARBA" id="ARBA00005254"/>
    </source>
</evidence>
<comment type="caution">
    <text evidence="4">The sequence shown here is derived from an EMBL/GenBank/DDBJ whole genome shotgun (WGS) entry which is preliminary data.</text>
</comment>
<dbReference type="EC" id="4.2.1.17" evidence="4"/>
<evidence type="ECO:0000313" key="4">
    <source>
        <dbReference type="EMBL" id="RJF91948.1"/>
    </source>
</evidence>
<dbReference type="Pfam" id="PF00378">
    <property type="entry name" value="ECH_1"/>
    <property type="match status" value="1"/>
</dbReference>
<proteinExistence type="inferred from homology"/>
<name>A0A3A3FHS6_9BURK</name>
<reference evidence="5" key="1">
    <citation type="submission" date="2018-09" db="EMBL/GenBank/DDBJ databases">
        <authorList>
            <person name="Zhu H."/>
        </authorList>
    </citation>
    <scope>NUCLEOTIDE SEQUENCE [LARGE SCALE GENOMIC DNA]</scope>
    <source>
        <strain evidence="5">K1R23-30</strain>
    </source>
</reference>
<dbReference type="CDD" id="cd06558">
    <property type="entry name" value="crotonase-like"/>
    <property type="match status" value="1"/>
</dbReference>
<dbReference type="Proteomes" id="UP000265955">
    <property type="component" value="Unassembled WGS sequence"/>
</dbReference>
<dbReference type="Gene3D" id="1.10.12.10">
    <property type="entry name" value="Lyase 2-enoyl-coa Hydratase, Chain A, domain 2"/>
    <property type="match status" value="1"/>
</dbReference>
<dbReference type="PANTHER" id="PTHR11941:SF54">
    <property type="entry name" value="ENOYL-COA HYDRATASE, MITOCHONDRIAL"/>
    <property type="match status" value="1"/>
</dbReference>
<dbReference type="InterPro" id="IPR018376">
    <property type="entry name" value="Enoyl-CoA_hyd/isom_CS"/>
</dbReference>
<dbReference type="InterPro" id="IPR001753">
    <property type="entry name" value="Enoyl-CoA_hydra/iso"/>
</dbReference>
<dbReference type="InterPro" id="IPR014748">
    <property type="entry name" value="Enoyl-CoA_hydra_C"/>
</dbReference>
<organism evidence="4 5">
    <name type="scientific">Noviherbaspirillum saxi</name>
    <dbReference type="NCBI Taxonomy" id="2320863"/>
    <lineage>
        <taxon>Bacteria</taxon>
        <taxon>Pseudomonadati</taxon>
        <taxon>Pseudomonadota</taxon>
        <taxon>Betaproteobacteria</taxon>
        <taxon>Burkholderiales</taxon>
        <taxon>Oxalobacteraceae</taxon>
        <taxon>Noviherbaspirillum</taxon>
    </lineage>
</organism>
<keyword evidence="5" id="KW-1185">Reference proteome</keyword>
<dbReference type="RefSeq" id="WP_119771846.1">
    <property type="nucleotide sequence ID" value="NZ_QYUO01000003.1"/>
</dbReference>
<accession>A0A3A3FHS6</accession>
<dbReference type="OrthoDB" id="9807606at2"/>
<dbReference type="GO" id="GO:0006635">
    <property type="term" value="P:fatty acid beta-oxidation"/>
    <property type="evidence" value="ECO:0007669"/>
    <property type="project" value="TreeGrafter"/>
</dbReference>
<dbReference type="EMBL" id="QYUO01000003">
    <property type="protein sequence ID" value="RJF91948.1"/>
    <property type="molecule type" value="Genomic_DNA"/>
</dbReference>
<protein>
    <submittedName>
        <fullName evidence="4">Enoyl-CoA hydratase</fullName>
        <ecNumber evidence="4">4.2.1.17</ecNumber>
    </submittedName>
</protein>
<evidence type="ECO:0000256" key="2">
    <source>
        <dbReference type="ARBA" id="ARBA00023239"/>
    </source>
</evidence>
<evidence type="ECO:0000313" key="5">
    <source>
        <dbReference type="Proteomes" id="UP000265955"/>
    </source>
</evidence>